<comment type="caution">
    <text evidence="2">The sequence shown here is derived from an EMBL/GenBank/DDBJ whole genome shotgun (WGS) entry which is preliminary data.</text>
</comment>
<name>A0AA88DWR7_FICCA</name>
<dbReference type="Proteomes" id="UP001187192">
    <property type="component" value="Unassembled WGS sequence"/>
</dbReference>
<evidence type="ECO:0000313" key="2">
    <source>
        <dbReference type="EMBL" id="GMN60884.1"/>
    </source>
</evidence>
<accession>A0AA88DWR7</accession>
<evidence type="ECO:0000256" key="1">
    <source>
        <dbReference type="SAM" id="MobiDB-lite"/>
    </source>
</evidence>
<sequence>MTKYVKVNSRMLSWTSANNVKFDAVMSALTTVGEKQLKCFVMMPTDEELKKSFVAQLYLKNHMVVPHAPRKTYHATEHRDKLRMAGVSKRDSRTGRFNEQKLEELKKGQKKSKKLLRRVLKLLYNLNYNIEGNPTTAYHVSYRHKRNVQKNDSDATQTDSDDLRFGPQDDGFVDSDMGIVADKGVKTTINFLNADKEEGDEEKEIAKDEDDKGENDEIPKQKMSKISRLGQERSRSVVEIGSPGHALMNVKFYALP</sequence>
<organism evidence="2 3">
    <name type="scientific">Ficus carica</name>
    <name type="common">Common fig</name>
    <dbReference type="NCBI Taxonomy" id="3494"/>
    <lineage>
        <taxon>Eukaryota</taxon>
        <taxon>Viridiplantae</taxon>
        <taxon>Streptophyta</taxon>
        <taxon>Embryophyta</taxon>
        <taxon>Tracheophyta</taxon>
        <taxon>Spermatophyta</taxon>
        <taxon>Magnoliopsida</taxon>
        <taxon>eudicotyledons</taxon>
        <taxon>Gunneridae</taxon>
        <taxon>Pentapetalae</taxon>
        <taxon>rosids</taxon>
        <taxon>fabids</taxon>
        <taxon>Rosales</taxon>
        <taxon>Moraceae</taxon>
        <taxon>Ficeae</taxon>
        <taxon>Ficus</taxon>
    </lineage>
</organism>
<dbReference type="AlphaFoldDB" id="A0AA88DWR7"/>
<reference evidence="2" key="1">
    <citation type="submission" date="2023-07" db="EMBL/GenBank/DDBJ databases">
        <title>draft genome sequence of fig (Ficus carica).</title>
        <authorList>
            <person name="Takahashi T."/>
            <person name="Nishimura K."/>
        </authorList>
    </citation>
    <scope>NUCLEOTIDE SEQUENCE</scope>
</reference>
<dbReference type="EMBL" id="BTGU01000103">
    <property type="protein sequence ID" value="GMN60884.1"/>
    <property type="molecule type" value="Genomic_DNA"/>
</dbReference>
<evidence type="ECO:0000313" key="3">
    <source>
        <dbReference type="Proteomes" id="UP001187192"/>
    </source>
</evidence>
<gene>
    <name evidence="2" type="ORF">TIFTF001_029972</name>
</gene>
<proteinExistence type="predicted"/>
<protein>
    <submittedName>
        <fullName evidence="2">Uncharacterized protein</fullName>
    </submittedName>
</protein>
<keyword evidence="3" id="KW-1185">Reference proteome</keyword>
<feature type="region of interest" description="Disordered" evidence="1">
    <location>
        <begin position="147"/>
        <end position="166"/>
    </location>
</feature>
<feature type="region of interest" description="Disordered" evidence="1">
    <location>
        <begin position="195"/>
        <end position="237"/>
    </location>
</feature>
<feature type="compositionally biased region" description="Basic and acidic residues" evidence="1">
    <location>
        <begin position="204"/>
        <end position="220"/>
    </location>
</feature>